<feature type="transmembrane region" description="Helical" evidence="8">
    <location>
        <begin position="394"/>
        <end position="415"/>
    </location>
</feature>
<accession>A0A7N0TKJ9</accession>
<keyword evidence="4 8" id="KW-0256">Endoplasmic reticulum</keyword>
<evidence type="ECO:0000256" key="6">
    <source>
        <dbReference type="ARBA" id="ARBA00023002"/>
    </source>
</evidence>
<dbReference type="AlphaFoldDB" id="A0A7N0TKJ9"/>
<comment type="subcellular location">
    <subcellularLocation>
        <location evidence="1 8">Endoplasmic reticulum membrane</location>
        <topology evidence="1 8">Multi-pass membrane protein</topology>
    </subcellularLocation>
</comment>
<dbReference type="InterPro" id="IPR003388">
    <property type="entry name" value="Reticulon"/>
</dbReference>
<dbReference type="PANTHER" id="PTHR43245">
    <property type="entry name" value="BIFUNCTIONAL POLYMYXIN RESISTANCE PROTEIN ARNA"/>
    <property type="match status" value="1"/>
</dbReference>
<dbReference type="GO" id="GO:0005789">
    <property type="term" value="C:endoplasmic reticulum membrane"/>
    <property type="evidence" value="ECO:0007669"/>
    <property type="project" value="UniProtKB-SubCell"/>
</dbReference>
<dbReference type="Pfam" id="PF02453">
    <property type="entry name" value="Reticulon"/>
    <property type="match status" value="1"/>
</dbReference>
<dbReference type="InterPro" id="IPR050177">
    <property type="entry name" value="Lipid_A_modif_metabolic_enz"/>
</dbReference>
<keyword evidence="3 8" id="KW-0812">Transmembrane</keyword>
<evidence type="ECO:0000259" key="9">
    <source>
        <dbReference type="PROSITE" id="PS50845"/>
    </source>
</evidence>
<organism evidence="10 11">
    <name type="scientific">Kalanchoe fedtschenkoi</name>
    <name type="common">Lavender scallops</name>
    <name type="synonym">South American air plant</name>
    <dbReference type="NCBI Taxonomy" id="63787"/>
    <lineage>
        <taxon>Eukaryota</taxon>
        <taxon>Viridiplantae</taxon>
        <taxon>Streptophyta</taxon>
        <taxon>Embryophyta</taxon>
        <taxon>Tracheophyta</taxon>
        <taxon>Spermatophyta</taxon>
        <taxon>Magnoliopsida</taxon>
        <taxon>eudicotyledons</taxon>
        <taxon>Gunneridae</taxon>
        <taxon>Pentapetalae</taxon>
        <taxon>Saxifragales</taxon>
        <taxon>Crassulaceae</taxon>
        <taxon>Kalanchoe</taxon>
    </lineage>
</organism>
<comment type="similarity">
    <text evidence="2">Belongs to the 3-beta-HSD family.</text>
</comment>
<dbReference type="Gene3D" id="3.40.50.720">
    <property type="entry name" value="NAD(P)-binding Rossmann-like Domain"/>
    <property type="match status" value="1"/>
</dbReference>
<dbReference type="PROSITE" id="PS50845">
    <property type="entry name" value="RETICULON"/>
    <property type="match status" value="1"/>
</dbReference>
<evidence type="ECO:0000256" key="5">
    <source>
        <dbReference type="ARBA" id="ARBA00022989"/>
    </source>
</evidence>
<evidence type="ECO:0000256" key="7">
    <source>
        <dbReference type="ARBA" id="ARBA00023136"/>
    </source>
</evidence>
<keyword evidence="6" id="KW-0560">Oxidoreductase</keyword>
<evidence type="ECO:0000313" key="10">
    <source>
        <dbReference type="EnsemblPlants" id="Kaladp0039s0455.1.v1.1"/>
    </source>
</evidence>
<dbReference type="Gramene" id="Kaladp0039s0455.1.v1.1">
    <property type="protein sequence ID" value="Kaladp0039s0455.1.v1.1"/>
    <property type="gene ID" value="Kaladp0039s0455.v1.1"/>
</dbReference>
<dbReference type="GO" id="GO:0006694">
    <property type="term" value="P:steroid biosynthetic process"/>
    <property type="evidence" value="ECO:0007669"/>
    <property type="project" value="InterPro"/>
</dbReference>
<dbReference type="Pfam" id="PF01073">
    <property type="entry name" value="3Beta_HSD"/>
    <property type="match status" value="1"/>
</dbReference>
<evidence type="ECO:0000256" key="3">
    <source>
        <dbReference type="ARBA" id="ARBA00022692"/>
    </source>
</evidence>
<dbReference type="EnsemblPlants" id="Kaladp0039s0455.1.v1.1">
    <property type="protein sequence ID" value="Kaladp0039s0455.1.v1.1"/>
    <property type="gene ID" value="Kaladp0039s0455.v1.1"/>
</dbReference>
<sequence>MDQRNPRTCVVLHGRTLLGRSLVLRLLRIGNWIVRIADSADSLQLDSADRHSLLPDALSDGRASYHFADISQESQLISVIEGSSVLFYISSTDIDVHDTLHCYQVIVQGAKNVINACRKGGVKRLVFDSNADIVFNGSQDIYNGDESLPIPSKFEDIQHDLKAQAEALVLCANDIDGLLTCALRPCNVFGPGDTQFLPILINHAKSGLAKFIVGNGENISDFTFVENVAHAHICAEEALVSQMISVAGKAFFITNLKPIKFWEFVSLLFEGLGYQRPLVKLPVQLVSYILAVVSWMCDKSSSGMHNRISSHYIVQLFSRTRTFNCTGAQKYIGYSPITDLKEGISLTVASSSHLAKVSSVARLANFNKRSKADKLLGSGKAAEILLWRDEKRTFSCFISLVLLFYWFLLSGRTFVSSLAKLLLLGTIILFVRGILPSNIFGLRIWKPSSCFQISETAMQDPVKRLVYFWNGGVQLMKLMAKGEDWNMFFKLVILLYIMKFAVAQSLTMLIGVALVAAFTVFYVYEQYEKEMDGLVEISFNIMVKLAGFLAGKLPPRVMTLIHNNGIFVQD</sequence>
<proteinExistence type="inferred from homology"/>
<dbReference type="PANTHER" id="PTHR43245:SF51">
    <property type="entry name" value="SHORT CHAIN DEHYDROGENASE_REDUCTASE FAMILY 42E, MEMBER 2"/>
    <property type="match status" value="1"/>
</dbReference>
<keyword evidence="5 8" id="KW-1133">Transmembrane helix</keyword>
<dbReference type="SUPFAM" id="SSF51735">
    <property type="entry name" value="NAD(P)-binding Rossmann-fold domains"/>
    <property type="match status" value="1"/>
</dbReference>
<dbReference type="InterPro" id="IPR002225">
    <property type="entry name" value="3Beta_OHSteriod_DH/Estase"/>
</dbReference>
<dbReference type="OMA" id="WGKFIIG"/>
<feature type="domain" description="Reticulon" evidence="9">
    <location>
        <begin position="381"/>
        <end position="570"/>
    </location>
</feature>
<dbReference type="GO" id="GO:0016616">
    <property type="term" value="F:oxidoreductase activity, acting on the CH-OH group of donors, NAD or NADP as acceptor"/>
    <property type="evidence" value="ECO:0007669"/>
    <property type="project" value="InterPro"/>
</dbReference>
<feature type="transmembrane region" description="Helical" evidence="8">
    <location>
        <begin position="508"/>
        <end position="524"/>
    </location>
</feature>
<keyword evidence="7 8" id="KW-0472">Membrane</keyword>
<dbReference type="Proteomes" id="UP000594263">
    <property type="component" value="Unplaced"/>
</dbReference>
<evidence type="ECO:0000313" key="11">
    <source>
        <dbReference type="Proteomes" id="UP000594263"/>
    </source>
</evidence>
<protein>
    <recommendedName>
        <fullName evidence="8">Reticulon-like protein</fullName>
    </recommendedName>
</protein>
<name>A0A7N0TKJ9_KALFE</name>
<evidence type="ECO:0000256" key="2">
    <source>
        <dbReference type="ARBA" id="ARBA00009219"/>
    </source>
</evidence>
<evidence type="ECO:0000256" key="8">
    <source>
        <dbReference type="RuleBase" id="RU363132"/>
    </source>
</evidence>
<keyword evidence="11" id="KW-1185">Reference proteome</keyword>
<evidence type="ECO:0000256" key="4">
    <source>
        <dbReference type="ARBA" id="ARBA00022824"/>
    </source>
</evidence>
<feature type="transmembrane region" description="Helical" evidence="8">
    <location>
        <begin position="421"/>
        <end position="442"/>
    </location>
</feature>
<evidence type="ECO:0000256" key="1">
    <source>
        <dbReference type="ARBA" id="ARBA00004477"/>
    </source>
</evidence>
<dbReference type="InterPro" id="IPR036291">
    <property type="entry name" value="NAD(P)-bd_dom_sf"/>
</dbReference>
<reference evidence="10" key="1">
    <citation type="submission" date="2021-01" db="UniProtKB">
        <authorList>
            <consortium name="EnsemblPlants"/>
        </authorList>
    </citation>
    <scope>IDENTIFICATION</scope>
</reference>